<keyword evidence="1" id="KW-0472">Membrane</keyword>
<keyword evidence="1" id="KW-1133">Transmembrane helix</keyword>
<reference evidence="3" key="1">
    <citation type="submission" date="2023-07" db="EMBL/GenBank/DDBJ databases">
        <title>Whole-genome sequencing of a new Methanosarcina sp. Z-7115.</title>
        <authorList>
            <person name="Zhilina T.N."/>
            <person name="Merkel A.Y."/>
        </authorList>
    </citation>
    <scope>NUCLEOTIDE SEQUENCE [LARGE SCALE GENOMIC DNA]</scope>
    <source>
        <strain evidence="3">Z-7115</strain>
    </source>
</reference>
<evidence type="ECO:0008006" key="4">
    <source>
        <dbReference type="Google" id="ProtNLM"/>
    </source>
</evidence>
<sequence>MESIPLFTGFIINVLCDLAVHGACTLIYFHAPHDHAAFFRREGTFQQPSNLPMQSLCFSCQSAAFSKFAVSDY</sequence>
<keyword evidence="1" id="KW-0812">Transmembrane</keyword>
<dbReference type="EMBL" id="JAVKPK010000003">
    <property type="protein sequence ID" value="MDR7664491.1"/>
    <property type="molecule type" value="Genomic_DNA"/>
</dbReference>
<evidence type="ECO:0000313" key="3">
    <source>
        <dbReference type="Proteomes" id="UP001246244"/>
    </source>
</evidence>
<dbReference type="Proteomes" id="UP001246244">
    <property type="component" value="Unassembled WGS sequence"/>
</dbReference>
<feature type="transmembrane region" description="Helical" evidence="1">
    <location>
        <begin position="6"/>
        <end position="31"/>
    </location>
</feature>
<name>A0ABU2CXN0_9EURY</name>
<evidence type="ECO:0000256" key="1">
    <source>
        <dbReference type="SAM" id="Phobius"/>
    </source>
</evidence>
<gene>
    <name evidence="2" type="ORF">RG963_01565</name>
</gene>
<accession>A0ABU2CXN0</accession>
<evidence type="ECO:0000313" key="2">
    <source>
        <dbReference type="EMBL" id="MDR7664491.1"/>
    </source>
</evidence>
<keyword evidence="3" id="KW-1185">Reference proteome</keyword>
<comment type="caution">
    <text evidence="2">The sequence shown here is derived from an EMBL/GenBank/DDBJ whole genome shotgun (WGS) entry which is preliminary data.</text>
</comment>
<protein>
    <recommendedName>
        <fullName evidence="4">Secreted protein</fullName>
    </recommendedName>
</protein>
<proteinExistence type="predicted"/>
<dbReference type="RefSeq" id="WP_310574519.1">
    <property type="nucleotide sequence ID" value="NZ_JAVKPK010000003.1"/>
</dbReference>
<organism evidence="2 3">
    <name type="scientific">Methanosarcina baikalica</name>
    <dbReference type="NCBI Taxonomy" id="3073890"/>
    <lineage>
        <taxon>Archaea</taxon>
        <taxon>Methanobacteriati</taxon>
        <taxon>Methanobacteriota</taxon>
        <taxon>Stenosarchaea group</taxon>
        <taxon>Methanomicrobia</taxon>
        <taxon>Methanosarcinales</taxon>
        <taxon>Methanosarcinaceae</taxon>
        <taxon>Methanosarcina</taxon>
    </lineage>
</organism>